<feature type="region of interest" description="Disordered" evidence="5">
    <location>
        <begin position="1"/>
        <end position="46"/>
    </location>
</feature>
<feature type="compositionally biased region" description="Polar residues" evidence="5">
    <location>
        <begin position="769"/>
        <end position="784"/>
    </location>
</feature>
<feature type="compositionally biased region" description="Pro residues" evidence="5">
    <location>
        <begin position="523"/>
        <end position="536"/>
    </location>
</feature>
<feature type="compositionally biased region" description="Low complexity" evidence="5">
    <location>
        <begin position="21"/>
        <end position="31"/>
    </location>
</feature>
<evidence type="ECO:0000256" key="5">
    <source>
        <dbReference type="SAM" id="MobiDB-lite"/>
    </source>
</evidence>
<name>A0ABV3DDY3_9ACTN</name>
<organism evidence="7 8">
    <name type="scientific">Streptodolium elevatio</name>
    <dbReference type="NCBI Taxonomy" id="3157996"/>
    <lineage>
        <taxon>Bacteria</taxon>
        <taxon>Bacillati</taxon>
        <taxon>Actinomycetota</taxon>
        <taxon>Actinomycetes</taxon>
        <taxon>Kitasatosporales</taxon>
        <taxon>Streptomycetaceae</taxon>
        <taxon>Streptodolium</taxon>
    </lineage>
</organism>
<feature type="region of interest" description="Disordered" evidence="5">
    <location>
        <begin position="757"/>
        <end position="790"/>
    </location>
</feature>
<keyword evidence="1" id="KW-0805">Transcription regulation</keyword>
<comment type="caution">
    <text evidence="7">The sequence shown here is derived from an EMBL/GenBank/DDBJ whole genome shotgun (WGS) entry which is preliminary data.</text>
</comment>
<feature type="compositionally biased region" description="Gly residues" evidence="5">
    <location>
        <begin position="566"/>
        <end position="598"/>
    </location>
</feature>
<dbReference type="PANTHER" id="PTHR43133:SF8">
    <property type="entry name" value="RNA POLYMERASE SIGMA FACTOR HI_1459-RELATED"/>
    <property type="match status" value="1"/>
</dbReference>
<sequence>MTQPHPDDRPGGMASEHARLAPDLAADTTADASDETVGTGAGTAADVSADLTAEATSDVSSDDQWQRLRAGDEAARIALYEKHHEGLRRWFRAKLPSGVDADDCVSEVFVRALDGIARNADIRDGVDQWLWGIARYVLIEQFKAKKRRTDAEFEDGDPASEDSPARTVGVAAGPAEPGLVYGKQQAFDALFDAAASLSRAQRTVVSAYLDRSLAEMREFKGAELAAYLDWPDKKVHTELSRGMSKVFEQIGLLAAARAMRSCPGYRELTEPQGPLHSLFADDRTGPRLVPTRKEYAALKKHAPVCSHCSTVMRDAVCEKQWALGPGIALVAAQQNADDDERRRTVLAWWTGRGPAAPARTLPPPPAAGAAVEGAVADVGTVLGGAGSTGAGPFAAVGRVVRTASQSVARPVASAARTTSDAMLRQALRVPGVNSAVNATTRVAAENPLAVRVGGALVALGTAAAVTLAAVAPGDASQAASGSGRPEAGVSAPPDGGTGEGSSPPGTESPAPTGSAPTQSGPPGALPPPGGGSPPGPSGTETGTPAATNPDGTLRTENPATSPTGRGSSGVGGDGGTGSQGNGDGNGGGNGTGGSGGSGNPVVDPPPPPPLTIRATWGFWQLRYPDDPVGTTRDLGPSPQHPGNAESNWTYGSWRLGAQSGRKAQVTHVATGRHVITLPDTGAPGGVAHAAVNVFSDTGASCQTVSWWQQGVDEAVEVACFDRFGAPADVPFTGMFLGGTQNGPNTLGVSRGYVHASDAAAGRQEPAPASRQNTGAVTRTGTGSYTMAVPPGTSTAQVTPVGNAARHCAVTGLGGGTASIACTTYAGAPADTGFALSHTGGQSLLDDRRVPHGVGLVVADSPAAAAPTVTAPWMSRPGNASVTRTGTGRYTVRFDVGYLSSYTHVTATGGGYCSSVIRNDYAAKNDVTLTVACFTASGAPANSGFQVTYMTASPQYP</sequence>
<evidence type="ECO:0000313" key="7">
    <source>
        <dbReference type="EMBL" id="MEU8133447.1"/>
    </source>
</evidence>
<evidence type="ECO:0000313" key="8">
    <source>
        <dbReference type="Proteomes" id="UP001551482"/>
    </source>
</evidence>
<feature type="domain" description="RNA polymerase sigma-70 region 2" evidence="6">
    <location>
        <begin position="79"/>
        <end position="148"/>
    </location>
</feature>
<reference evidence="7 8" key="1">
    <citation type="submission" date="2024-06" db="EMBL/GenBank/DDBJ databases">
        <title>The Natural Products Discovery Center: Release of the First 8490 Sequenced Strains for Exploring Actinobacteria Biosynthetic Diversity.</title>
        <authorList>
            <person name="Kalkreuter E."/>
            <person name="Kautsar S.A."/>
            <person name="Yang D."/>
            <person name="Bader C.D."/>
            <person name="Teijaro C.N."/>
            <person name="Fluegel L."/>
            <person name="Davis C.M."/>
            <person name="Simpson J.R."/>
            <person name="Lauterbach L."/>
            <person name="Steele A.D."/>
            <person name="Gui C."/>
            <person name="Meng S."/>
            <person name="Li G."/>
            <person name="Viehrig K."/>
            <person name="Ye F."/>
            <person name="Su P."/>
            <person name="Kiefer A.F."/>
            <person name="Nichols A."/>
            <person name="Cepeda A.J."/>
            <person name="Yan W."/>
            <person name="Fan B."/>
            <person name="Jiang Y."/>
            <person name="Adhikari A."/>
            <person name="Zheng C.-J."/>
            <person name="Schuster L."/>
            <person name="Cowan T.M."/>
            <person name="Smanski M.J."/>
            <person name="Chevrette M.G."/>
            <person name="De Carvalho L.P.S."/>
            <person name="Shen B."/>
        </authorList>
    </citation>
    <scope>NUCLEOTIDE SEQUENCE [LARGE SCALE GENOMIC DNA]</scope>
    <source>
        <strain evidence="7 8">NPDC048946</strain>
    </source>
</reference>
<feature type="compositionally biased region" description="Low complexity" evidence="5">
    <location>
        <begin position="500"/>
        <end position="522"/>
    </location>
</feature>
<keyword evidence="3" id="KW-0238">DNA-binding</keyword>
<evidence type="ECO:0000256" key="2">
    <source>
        <dbReference type="ARBA" id="ARBA00023082"/>
    </source>
</evidence>
<evidence type="ECO:0000259" key="6">
    <source>
        <dbReference type="Pfam" id="PF04542"/>
    </source>
</evidence>
<protein>
    <submittedName>
        <fullName evidence="7">RNA polymerase sigma factor</fullName>
    </submittedName>
</protein>
<dbReference type="Pfam" id="PF04542">
    <property type="entry name" value="Sigma70_r2"/>
    <property type="match status" value="1"/>
</dbReference>
<dbReference type="Gene3D" id="1.10.1740.10">
    <property type="match status" value="1"/>
</dbReference>
<gene>
    <name evidence="7" type="ORF">AB0C36_08060</name>
</gene>
<accession>A0ABV3DDY3</accession>
<dbReference type="RefSeq" id="WP_358350943.1">
    <property type="nucleotide sequence ID" value="NZ_JBEZFP010000014.1"/>
</dbReference>
<keyword evidence="2" id="KW-0731">Sigma factor</keyword>
<evidence type="ECO:0000256" key="1">
    <source>
        <dbReference type="ARBA" id="ARBA00023015"/>
    </source>
</evidence>
<dbReference type="PANTHER" id="PTHR43133">
    <property type="entry name" value="RNA POLYMERASE ECF-TYPE SIGMA FACTO"/>
    <property type="match status" value="1"/>
</dbReference>
<feature type="region of interest" description="Disordered" evidence="5">
    <location>
        <begin position="627"/>
        <end position="647"/>
    </location>
</feature>
<dbReference type="InterPro" id="IPR007627">
    <property type="entry name" value="RNA_pol_sigma70_r2"/>
</dbReference>
<dbReference type="InterPro" id="IPR013325">
    <property type="entry name" value="RNA_pol_sigma_r2"/>
</dbReference>
<keyword evidence="8" id="KW-1185">Reference proteome</keyword>
<dbReference type="Proteomes" id="UP001551482">
    <property type="component" value="Unassembled WGS sequence"/>
</dbReference>
<evidence type="ECO:0000256" key="3">
    <source>
        <dbReference type="ARBA" id="ARBA00023125"/>
    </source>
</evidence>
<feature type="compositionally biased region" description="Basic and acidic residues" evidence="5">
    <location>
        <begin position="1"/>
        <end position="20"/>
    </location>
</feature>
<proteinExistence type="predicted"/>
<feature type="region of interest" description="Disordered" evidence="5">
    <location>
        <begin position="475"/>
        <end position="613"/>
    </location>
</feature>
<dbReference type="SUPFAM" id="SSF88946">
    <property type="entry name" value="Sigma2 domain of RNA polymerase sigma factors"/>
    <property type="match status" value="1"/>
</dbReference>
<keyword evidence="4" id="KW-0804">Transcription</keyword>
<feature type="compositionally biased region" description="Low complexity" evidence="5">
    <location>
        <begin position="537"/>
        <end position="547"/>
    </location>
</feature>
<dbReference type="EMBL" id="JBEZFP010000014">
    <property type="protein sequence ID" value="MEU8133447.1"/>
    <property type="molecule type" value="Genomic_DNA"/>
</dbReference>
<dbReference type="InterPro" id="IPR039425">
    <property type="entry name" value="RNA_pol_sigma-70-like"/>
</dbReference>
<evidence type="ECO:0000256" key="4">
    <source>
        <dbReference type="ARBA" id="ARBA00023163"/>
    </source>
</evidence>